<dbReference type="EMBL" id="KQ086034">
    <property type="protein sequence ID" value="KLO10137.1"/>
    <property type="molecule type" value="Genomic_DNA"/>
</dbReference>
<dbReference type="Gene3D" id="3.60.130.20">
    <property type="entry name" value="Oxoglutarate/iron-dependent oxygenase, C-terminal degradation domain"/>
    <property type="match status" value="1"/>
</dbReference>
<evidence type="ECO:0000313" key="4">
    <source>
        <dbReference type="Proteomes" id="UP000053477"/>
    </source>
</evidence>
<dbReference type="Pfam" id="PF10637">
    <property type="entry name" value="Ofd1_CTDD"/>
    <property type="match status" value="2"/>
</dbReference>
<feature type="domain" description="Oxoglutarate/iron-dependent oxygenase C-terminal degradation" evidence="2">
    <location>
        <begin position="4"/>
        <end position="191"/>
    </location>
</feature>
<dbReference type="GO" id="GO:0031418">
    <property type="term" value="F:L-ascorbic acid binding"/>
    <property type="evidence" value="ECO:0007669"/>
    <property type="project" value="InterPro"/>
</dbReference>
<evidence type="ECO:0000256" key="1">
    <source>
        <dbReference type="SAM" id="MobiDB-lite"/>
    </source>
</evidence>
<evidence type="ECO:0000259" key="2">
    <source>
        <dbReference type="Pfam" id="PF10637"/>
    </source>
</evidence>
<name>A0A0H2REY9_9AGAM</name>
<dbReference type="InterPro" id="IPR019601">
    <property type="entry name" value="Oxoglutarate/Fe-dep_Oase_C"/>
</dbReference>
<feature type="compositionally biased region" description="Basic and acidic residues" evidence="1">
    <location>
        <begin position="141"/>
        <end position="153"/>
    </location>
</feature>
<evidence type="ECO:0000313" key="3">
    <source>
        <dbReference type="EMBL" id="KLO10137.1"/>
    </source>
</evidence>
<feature type="region of interest" description="Disordered" evidence="1">
    <location>
        <begin position="182"/>
        <end position="232"/>
    </location>
</feature>
<dbReference type="GO" id="GO:0006449">
    <property type="term" value="P:regulation of translational termination"/>
    <property type="evidence" value="ECO:0007669"/>
    <property type="project" value="TreeGrafter"/>
</dbReference>
<dbReference type="Proteomes" id="UP000053477">
    <property type="component" value="Unassembled WGS sequence"/>
</dbReference>
<accession>A0A0H2REY9</accession>
<dbReference type="InParanoid" id="A0A0H2REY9"/>
<feature type="region of interest" description="Disordered" evidence="1">
    <location>
        <begin position="1"/>
        <end position="21"/>
    </location>
</feature>
<dbReference type="OrthoDB" id="430522at2759"/>
<reference evidence="3 4" key="1">
    <citation type="submission" date="2015-04" db="EMBL/GenBank/DDBJ databases">
        <title>Complete genome sequence of Schizopora paradoxa KUC8140, a cosmopolitan wood degrader in East Asia.</title>
        <authorList>
            <consortium name="DOE Joint Genome Institute"/>
            <person name="Min B."/>
            <person name="Park H."/>
            <person name="Jang Y."/>
            <person name="Kim J.-J."/>
            <person name="Kim K.H."/>
            <person name="Pangilinan J."/>
            <person name="Lipzen A."/>
            <person name="Riley R."/>
            <person name="Grigoriev I.V."/>
            <person name="Spatafora J.W."/>
            <person name="Choi I.-G."/>
        </authorList>
    </citation>
    <scope>NUCLEOTIDE SEQUENCE [LARGE SCALE GENOMIC DNA]</scope>
    <source>
        <strain evidence="3 4">KUC8140</strain>
    </source>
</reference>
<keyword evidence="4" id="KW-1185">Reference proteome</keyword>
<dbReference type="STRING" id="27342.A0A0H2REY9"/>
<feature type="region of interest" description="Disordered" evidence="1">
    <location>
        <begin position="123"/>
        <end position="163"/>
    </location>
</feature>
<dbReference type="InterPro" id="IPR051842">
    <property type="entry name" value="uS12_prolyl_hydroxylase"/>
</dbReference>
<organism evidence="3 4">
    <name type="scientific">Schizopora paradoxa</name>
    <dbReference type="NCBI Taxonomy" id="27342"/>
    <lineage>
        <taxon>Eukaryota</taxon>
        <taxon>Fungi</taxon>
        <taxon>Dikarya</taxon>
        <taxon>Basidiomycota</taxon>
        <taxon>Agaricomycotina</taxon>
        <taxon>Agaricomycetes</taxon>
        <taxon>Hymenochaetales</taxon>
        <taxon>Schizoporaceae</taxon>
        <taxon>Schizopora</taxon>
    </lineage>
</organism>
<dbReference type="PANTHER" id="PTHR12117:SF0">
    <property type="entry name" value="PROLYL 3-HYDROXYLASE OGFOD1"/>
    <property type="match status" value="1"/>
</dbReference>
<dbReference type="PANTHER" id="PTHR12117">
    <property type="entry name" value="HISTONE ACETYLTRANSFERASE COMPLEX"/>
    <property type="match status" value="1"/>
</dbReference>
<feature type="region of interest" description="Disordered" evidence="1">
    <location>
        <begin position="304"/>
        <end position="324"/>
    </location>
</feature>
<dbReference type="InterPro" id="IPR043044">
    <property type="entry name" value="TPA1/Ofd1_C"/>
</dbReference>
<dbReference type="GO" id="GO:0005737">
    <property type="term" value="C:cytoplasm"/>
    <property type="evidence" value="ECO:0007669"/>
    <property type="project" value="TreeGrafter"/>
</dbReference>
<proteinExistence type="predicted"/>
<sequence>MTSHSAGVDSKGWTLRGPPHKQRFCSLPTSVSPDDREKSHEFLRPINLKEDTSAEEILQHLQDHLFPSVAFRAWLAVVARVIPLGHHIETRRFRPGLDYTLAMGDETETRLDVVLGLTPEVSGKSTAAAHDQRPNVQSNGKGKEKDVSMADGEKDGDDELEGWDRGEWGGWECYLAHSEEDDDPAVYRSGSSRSKKQANGEGWSLHLNVDDKKPAESEPNFNLKPQGNDAVEVEENGDADNTMDEDDDDDEEDDDGILLTAQAGFNRLLLVLRDPGVLRFVKYVTASAPGSRWDVCGEYEIGMIESDDEDEAGNVDGPSTSEEE</sequence>
<dbReference type="AlphaFoldDB" id="A0A0H2REY9"/>
<feature type="domain" description="Oxoglutarate/iron-dependent oxygenase C-terminal degradation" evidence="2">
    <location>
        <begin position="209"/>
        <end position="306"/>
    </location>
</feature>
<gene>
    <name evidence="3" type="ORF">SCHPADRAFT_530836</name>
</gene>
<dbReference type="GO" id="GO:0005506">
    <property type="term" value="F:iron ion binding"/>
    <property type="evidence" value="ECO:0007669"/>
    <property type="project" value="InterPro"/>
</dbReference>
<dbReference type="GO" id="GO:0031543">
    <property type="term" value="F:peptidyl-proline dioxygenase activity"/>
    <property type="evidence" value="ECO:0007669"/>
    <property type="project" value="TreeGrafter"/>
</dbReference>
<protein>
    <recommendedName>
        <fullName evidence="2">Oxoglutarate/iron-dependent oxygenase C-terminal degradation domain-containing protein</fullName>
    </recommendedName>
</protein>